<reference evidence="5 6" key="1">
    <citation type="submission" date="2014-05" db="EMBL/GenBank/DDBJ databases">
        <title>Draft Genome Sequence of Nitratireductor basaltis Strain UMTGB225, A Marine Bacterium Isolated from Green Barrel Tunicate.</title>
        <authorList>
            <person name="Gan H.Y."/>
        </authorList>
    </citation>
    <scope>NUCLEOTIDE SEQUENCE [LARGE SCALE GENOMIC DNA]</scope>
    <source>
        <strain evidence="5 6">UMTGB225</strain>
    </source>
</reference>
<keyword evidence="3" id="KW-1133">Transmembrane helix</keyword>
<dbReference type="FunFam" id="3.30.70.270:FF:000001">
    <property type="entry name" value="Diguanylate cyclase domain protein"/>
    <property type="match status" value="1"/>
</dbReference>
<feature type="transmembrane region" description="Helical" evidence="3">
    <location>
        <begin position="9"/>
        <end position="27"/>
    </location>
</feature>
<proteinExistence type="predicted"/>
<keyword evidence="3" id="KW-0472">Membrane</keyword>
<dbReference type="CDD" id="cd01949">
    <property type="entry name" value="GGDEF"/>
    <property type="match status" value="1"/>
</dbReference>
<dbReference type="SMART" id="SM00267">
    <property type="entry name" value="GGDEF"/>
    <property type="match status" value="1"/>
</dbReference>
<dbReference type="NCBIfam" id="TIGR00254">
    <property type="entry name" value="GGDEF"/>
    <property type="match status" value="1"/>
</dbReference>
<evidence type="ECO:0000256" key="2">
    <source>
        <dbReference type="ARBA" id="ARBA00034247"/>
    </source>
</evidence>
<name>A0A084UDD0_9HYPH</name>
<dbReference type="PATRIC" id="fig|472175.3.peg.2014"/>
<dbReference type="InterPro" id="IPR050469">
    <property type="entry name" value="Diguanylate_Cyclase"/>
</dbReference>
<evidence type="ECO:0000256" key="1">
    <source>
        <dbReference type="ARBA" id="ARBA00012528"/>
    </source>
</evidence>
<dbReference type="GO" id="GO:1902201">
    <property type="term" value="P:negative regulation of bacterial-type flagellum-dependent cell motility"/>
    <property type="evidence" value="ECO:0007669"/>
    <property type="project" value="TreeGrafter"/>
</dbReference>
<dbReference type="GO" id="GO:0052621">
    <property type="term" value="F:diguanylate cyclase activity"/>
    <property type="evidence" value="ECO:0007669"/>
    <property type="project" value="UniProtKB-EC"/>
</dbReference>
<sequence>MKQVWLQSIAVTLMAVIGSLLVCWGVLVFEGKPLDGEVVLLSMLSPVLLGFPIVFFLLYQKRKVRLAHLELSAAHDELAAVHRRLAEKARRDDLTGLLNRGAFVSAIDATRGHKSRGCLLVVDADNFKQINDSFGHLAGDEALRRISAAIRENVRRSDFQGRLGGEEFGIFLCGADLANAYIIAERLRQAVEAIAFAPQGREILRMTVSIGIADAPAPATFPEIMAKADKRLYEAKERGRNRVVMSAERDAA</sequence>
<comment type="catalytic activity">
    <reaction evidence="2">
        <text>2 GTP = 3',3'-c-di-GMP + 2 diphosphate</text>
        <dbReference type="Rhea" id="RHEA:24898"/>
        <dbReference type="ChEBI" id="CHEBI:33019"/>
        <dbReference type="ChEBI" id="CHEBI:37565"/>
        <dbReference type="ChEBI" id="CHEBI:58805"/>
        <dbReference type="EC" id="2.7.7.65"/>
    </reaction>
</comment>
<dbReference type="GO" id="GO:0043709">
    <property type="term" value="P:cell adhesion involved in single-species biofilm formation"/>
    <property type="evidence" value="ECO:0007669"/>
    <property type="project" value="TreeGrafter"/>
</dbReference>
<evidence type="ECO:0000313" key="5">
    <source>
        <dbReference type="EMBL" id="KFB10966.1"/>
    </source>
</evidence>
<dbReference type="EC" id="2.7.7.65" evidence="1"/>
<dbReference type="InterPro" id="IPR029787">
    <property type="entry name" value="Nucleotide_cyclase"/>
</dbReference>
<dbReference type="PROSITE" id="PS50887">
    <property type="entry name" value="GGDEF"/>
    <property type="match status" value="1"/>
</dbReference>
<dbReference type="InterPro" id="IPR000160">
    <property type="entry name" value="GGDEF_dom"/>
</dbReference>
<dbReference type="Pfam" id="PF00990">
    <property type="entry name" value="GGDEF"/>
    <property type="match status" value="1"/>
</dbReference>
<dbReference type="PANTHER" id="PTHR45138:SF9">
    <property type="entry name" value="DIGUANYLATE CYCLASE DGCM-RELATED"/>
    <property type="match status" value="1"/>
</dbReference>
<dbReference type="InterPro" id="IPR043128">
    <property type="entry name" value="Rev_trsase/Diguanyl_cyclase"/>
</dbReference>
<protein>
    <recommendedName>
        <fullName evidence="1">diguanylate cyclase</fullName>
        <ecNumber evidence="1">2.7.7.65</ecNumber>
    </recommendedName>
</protein>
<organism evidence="5 6">
    <name type="scientific">Nitratireductor basaltis</name>
    <dbReference type="NCBI Taxonomy" id="472175"/>
    <lineage>
        <taxon>Bacteria</taxon>
        <taxon>Pseudomonadati</taxon>
        <taxon>Pseudomonadota</taxon>
        <taxon>Alphaproteobacteria</taxon>
        <taxon>Hyphomicrobiales</taxon>
        <taxon>Phyllobacteriaceae</taxon>
        <taxon>Nitratireductor</taxon>
    </lineage>
</organism>
<keyword evidence="6" id="KW-1185">Reference proteome</keyword>
<comment type="caution">
    <text evidence="5">The sequence shown here is derived from an EMBL/GenBank/DDBJ whole genome shotgun (WGS) entry which is preliminary data.</text>
</comment>
<dbReference type="RefSeq" id="WP_036482375.1">
    <property type="nucleotide sequence ID" value="NZ_JMQM01000001.1"/>
</dbReference>
<dbReference type="SUPFAM" id="SSF55073">
    <property type="entry name" value="Nucleotide cyclase"/>
    <property type="match status" value="1"/>
</dbReference>
<dbReference type="OrthoDB" id="9812260at2"/>
<dbReference type="GO" id="GO:0005886">
    <property type="term" value="C:plasma membrane"/>
    <property type="evidence" value="ECO:0007669"/>
    <property type="project" value="TreeGrafter"/>
</dbReference>
<evidence type="ECO:0000259" key="4">
    <source>
        <dbReference type="PROSITE" id="PS50887"/>
    </source>
</evidence>
<feature type="domain" description="GGDEF" evidence="4">
    <location>
        <begin position="115"/>
        <end position="248"/>
    </location>
</feature>
<keyword evidence="3" id="KW-0812">Transmembrane</keyword>
<gene>
    <name evidence="5" type="ORF">EL18_02007</name>
</gene>
<evidence type="ECO:0000256" key="3">
    <source>
        <dbReference type="SAM" id="Phobius"/>
    </source>
</evidence>
<dbReference type="eggNOG" id="COG3706">
    <property type="taxonomic scope" value="Bacteria"/>
</dbReference>
<dbReference type="AlphaFoldDB" id="A0A084UDD0"/>
<evidence type="ECO:0000313" key="6">
    <source>
        <dbReference type="Proteomes" id="UP000053675"/>
    </source>
</evidence>
<dbReference type="STRING" id="472175.EL18_02007"/>
<accession>A0A084UDD0</accession>
<dbReference type="PANTHER" id="PTHR45138">
    <property type="entry name" value="REGULATORY COMPONENTS OF SENSORY TRANSDUCTION SYSTEM"/>
    <property type="match status" value="1"/>
</dbReference>
<dbReference type="EMBL" id="JMQM01000001">
    <property type="protein sequence ID" value="KFB10966.1"/>
    <property type="molecule type" value="Genomic_DNA"/>
</dbReference>
<feature type="transmembrane region" description="Helical" evidence="3">
    <location>
        <begin position="39"/>
        <end position="59"/>
    </location>
</feature>
<dbReference type="Proteomes" id="UP000053675">
    <property type="component" value="Unassembled WGS sequence"/>
</dbReference>
<dbReference type="Gene3D" id="3.30.70.270">
    <property type="match status" value="1"/>
</dbReference>